<evidence type="ECO:0008006" key="3">
    <source>
        <dbReference type="Google" id="ProtNLM"/>
    </source>
</evidence>
<dbReference type="RefSeq" id="WP_258784933.1">
    <property type="nucleotide sequence ID" value="NZ_JANUGQ010000001.1"/>
</dbReference>
<reference evidence="1" key="1">
    <citation type="submission" date="2022-08" db="EMBL/GenBank/DDBJ databases">
        <authorList>
            <person name="Somphong A."/>
            <person name="Phongsopitanun W."/>
        </authorList>
    </citation>
    <scope>NUCLEOTIDE SEQUENCE</scope>
    <source>
        <strain evidence="1">LP05-1</strain>
    </source>
</reference>
<evidence type="ECO:0000313" key="2">
    <source>
        <dbReference type="Proteomes" id="UP001431313"/>
    </source>
</evidence>
<proteinExistence type="predicted"/>
<gene>
    <name evidence="1" type="ORF">NX801_01830</name>
</gene>
<name>A0ABT2CAL0_9ACTN</name>
<dbReference type="Proteomes" id="UP001431313">
    <property type="component" value="Unassembled WGS sequence"/>
</dbReference>
<organism evidence="1 2">
    <name type="scientific">Streptomyces pyxinae</name>
    <dbReference type="NCBI Taxonomy" id="2970734"/>
    <lineage>
        <taxon>Bacteria</taxon>
        <taxon>Bacillati</taxon>
        <taxon>Actinomycetota</taxon>
        <taxon>Actinomycetes</taxon>
        <taxon>Kitasatosporales</taxon>
        <taxon>Streptomycetaceae</taxon>
        <taxon>Streptomyces</taxon>
    </lineage>
</organism>
<evidence type="ECO:0000313" key="1">
    <source>
        <dbReference type="EMBL" id="MCS0634424.1"/>
    </source>
</evidence>
<keyword evidence="2" id="KW-1185">Reference proteome</keyword>
<comment type="caution">
    <text evidence="1">The sequence shown here is derived from an EMBL/GenBank/DDBJ whole genome shotgun (WGS) entry which is preliminary data.</text>
</comment>
<accession>A0ABT2CAL0</accession>
<dbReference type="EMBL" id="JANUGQ010000001">
    <property type="protein sequence ID" value="MCS0634424.1"/>
    <property type="molecule type" value="Genomic_DNA"/>
</dbReference>
<sequence>MLANRPAITGGPFDLKLSRIAREDEAPSVRETAVTALARFRPRPTS</sequence>
<protein>
    <recommendedName>
        <fullName evidence="3">HEAT repeat domain-containing protein</fullName>
    </recommendedName>
</protein>